<dbReference type="SUPFAM" id="SSF103473">
    <property type="entry name" value="MFS general substrate transporter"/>
    <property type="match status" value="1"/>
</dbReference>
<reference evidence="10" key="2">
    <citation type="submission" date="2024-02" db="EMBL/GenBank/DDBJ databases">
        <authorList>
            <person name="Prathaban M."/>
            <person name="Mythili R."/>
            <person name="Sharmila Devi N."/>
            <person name="Sobanaa M."/>
            <person name="Prathiviraj R."/>
            <person name="Selvin J."/>
        </authorList>
    </citation>
    <scope>NUCLEOTIDE SEQUENCE</scope>
    <source>
        <strain evidence="10">MP1014</strain>
    </source>
</reference>
<evidence type="ECO:0000256" key="1">
    <source>
        <dbReference type="ARBA" id="ARBA00004651"/>
    </source>
</evidence>
<keyword evidence="2" id="KW-0813">Transport</keyword>
<evidence type="ECO:0000259" key="9">
    <source>
        <dbReference type="PROSITE" id="PS50850"/>
    </source>
</evidence>
<protein>
    <submittedName>
        <fullName evidence="10">MFS transporter</fullName>
    </submittedName>
</protein>
<feature type="transmembrane region" description="Helical" evidence="8">
    <location>
        <begin position="69"/>
        <end position="88"/>
    </location>
</feature>
<evidence type="ECO:0000256" key="6">
    <source>
        <dbReference type="ARBA" id="ARBA00023136"/>
    </source>
</evidence>
<dbReference type="CDD" id="cd17321">
    <property type="entry name" value="MFS_MMR_MDR_like"/>
    <property type="match status" value="1"/>
</dbReference>
<evidence type="ECO:0000256" key="2">
    <source>
        <dbReference type="ARBA" id="ARBA00022448"/>
    </source>
</evidence>
<dbReference type="PANTHER" id="PTHR42718">
    <property type="entry name" value="MAJOR FACILITATOR SUPERFAMILY MULTIDRUG TRANSPORTER MFSC"/>
    <property type="match status" value="1"/>
</dbReference>
<dbReference type="RefSeq" id="WP_278234843.1">
    <property type="nucleotide sequence ID" value="NZ_JBAGLP010000120.1"/>
</dbReference>
<feature type="transmembrane region" description="Helical" evidence="8">
    <location>
        <begin position="184"/>
        <end position="208"/>
    </location>
</feature>
<evidence type="ECO:0000256" key="5">
    <source>
        <dbReference type="ARBA" id="ARBA00022989"/>
    </source>
</evidence>
<name>A0ABU7ZBB6_9MICO</name>
<keyword evidence="3" id="KW-1003">Cell membrane</keyword>
<accession>A0ABU7ZBB6</accession>
<dbReference type="Proteomes" id="UP001310387">
    <property type="component" value="Unassembled WGS sequence"/>
</dbReference>
<evidence type="ECO:0000313" key="10">
    <source>
        <dbReference type="EMBL" id="MEG3616673.1"/>
    </source>
</evidence>
<proteinExistence type="predicted"/>
<gene>
    <name evidence="10" type="ORF">V5O49_16220</name>
</gene>
<keyword evidence="6 8" id="KW-0472">Membrane</keyword>
<feature type="transmembrane region" description="Helical" evidence="8">
    <location>
        <begin position="376"/>
        <end position="401"/>
    </location>
</feature>
<feature type="transmembrane region" description="Helical" evidence="8">
    <location>
        <begin position="220"/>
        <end position="239"/>
    </location>
</feature>
<feature type="transmembrane region" description="Helical" evidence="8">
    <location>
        <begin position="245"/>
        <end position="264"/>
    </location>
</feature>
<feature type="transmembrane region" description="Helical" evidence="8">
    <location>
        <begin position="312"/>
        <end position="337"/>
    </location>
</feature>
<reference evidence="10" key="1">
    <citation type="journal article" date="2024" name="Antonie Van Leeuwenhoek">
        <title>Isoptericola haloaureus sp. nov., a dimorphic actinobacterium isolated from mangrove sediments of southeast India, implicating biosaline agricultural significance through nitrogen fixation and salt tolerance genes.</title>
        <authorList>
            <person name="Prathaban M."/>
            <person name="Prathiviraj R."/>
            <person name="Ravichandran M."/>
            <person name="Natarajan S.D."/>
            <person name="Sobanaa M."/>
            <person name="Hari Krishna Kumar S."/>
            <person name="Chandrasekar V."/>
            <person name="Selvin J."/>
        </authorList>
    </citation>
    <scope>NUCLEOTIDE SEQUENCE</scope>
    <source>
        <strain evidence="10">MP1014</strain>
    </source>
</reference>
<dbReference type="InterPro" id="IPR036259">
    <property type="entry name" value="MFS_trans_sf"/>
</dbReference>
<dbReference type="PROSITE" id="PS50850">
    <property type="entry name" value="MFS"/>
    <property type="match status" value="1"/>
</dbReference>
<comment type="subcellular location">
    <subcellularLocation>
        <location evidence="1">Cell membrane</location>
        <topology evidence="1">Multi-pass membrane protein</topology>
    </subcellularLocation>
</comment>
<dbReference type="EMBL" id="JBAGLP010000120">
    <property type="protein sequence ID" value="MEG3616673.1"/>
    <property type="molecule type" value="Genomic_DNA"/>
</dbReference>
<dbReference type="Gene3D" id="1.20.1250.20">
    <property type="entry name" value="MFS general substrate transporter like domains"/>
    <property type="match status" value="1"/>
</dbReference>
<evidence type="ECO:0000256" key="8">
    <source>
        <dbReference type="SAM" id="Phobius"/>
    </source>
</evidence>
<evidence type="ECO:0000256" key="4">
    <source>
        <dbReference type="ARBA" id="ARBA00022692"/>
    </source>
</evidence>
<dbReference type="InterPro" id="IPR011701">
    <property type="entry name" value="MFS"/>
</dbReference>
<dbReference type="PRINTS" id="PR01036">
    <property type="entry name" value="TCRTETB"/>
</dbReference>
<comment type="caution">
    <text evidence="10">The sequence shown here is derived from an EMBL/GenBank/DDBJ whole genome shotgun (WGS) entry which is preliminary data.</text>
</comment>
<keyword evidence="4 8" id="KW-0812">Transmembrane</keyword>
<feature type="transmembrane region" description="Helical" evidence="8">
    <location>
        <begin position="487"/>
        <end position="513"/>
    </location>
</feature>
<sequence>MAQILTAPASSTTNPTPAPAPGATVTSPVRRWIALAVLMLPVLLVSIDNTVLSFALPQISAALEPGGTQLLWIVDAYSLVLAGLLVPMGSVADRVGRRRLLLTGAVGFAAVSALAAFAPSAGALVVARAALGFFGAMLMPSALSLLRNVFTDRAERRLAIAVFASAFAAGSAVGPIVGGVLLEHFWWGSVFLLAVPVLVLLGILAPIFVPESRDPAPGRVDPLSVVLVMAAMLAVVLGIKTLAKGDLLGLAELTVGLGIGAVFVRRQLGRPDPMLDVRLFTHAAFTGSVLVNLLSVFALVGFLFFVSQDLQLVIGLSPVQAGLVLVPGTITTVVAGLSVVRIVRRVRPAVIVAAGLCVSATGYLVTALVAGRGEAGWIAVAFVVLALGVGMAETISNDLIVSTVPAAKAGAASAISETAYEVGAVLGTAVLGGILTASYHAAVRVPDGVTPAEAARAAETLGGATNVAADLPADQASALLGSAHAAFGSGVVTTSVIGFVAVLGAAAIALTTLRRATS</sequence>
<keyword evidence="11" id="KW-1185">Reference proteome</keyword>
<evidence type="ECO:0000313" key="11">
    <source>
        <dbReference type="Proteomes" id="UP001310387"/>
    </source>
</evidence>
<feature type="transmembrane region" description="Helical" evidence="8">
    <location>
        <begin position="125"/>
        <end position="146"/>
    </location>
</feature>
<feature type="transmembrane region" description="Helical" evidence="8">
    <location>
        <begin position="422"/>
        <end position="442"/>
    </location>
</feature>
<feature type="domain" description="Major facilitator superfamily (MFS) profile" evidence="9">
    <location>
        <begin position="34"/>
        <end position="516"/>
    </location>
</feature>
<dbReference type="Pfam" id="PF07690">
    <property type="entry name" value="MFS_1"/>
    <property type="match status" value="1"/>
</dbReference>
<dbReference type="PANTHER" id="PTHR42718:SF47">
    <property type="entry name" value="METHYL VIOLOGEN RESISTANCE PROTEIN SMVA"/>
    <property type="match status" value="1"/>
</dbReference>
<keyword evidence="5 8" id="KW-1133">Transmembrane helix</keyword>
<organism evidence="10 11">
    <name type="scientific">Isoptericola haloaureus</name>
    <dbReference type="NCBI Taxonomy" id="1542902"/>
    <lineage>
        <taxon>Bacteria</taxon>
        <taxon>Bacillati</taxon>
        <taxon>Actinomycetota</taxon>
        <taxon>Actinomycetes</taxon>
        <taxon>Micrococcales</taxon>
        <taxon>Promicromonosporaceae</taxon>
        <taxon>Isoptericola</taxon>
    </lineage>
</organism>
<feature type="transmembrane region" description="Helical" evidence="8">
    <location>
        <begin position="32"/>
        <end position="57"/>
    </location>
</feature>
<feature type="transmembrane region" description="Helical" evidence="8">
    <location>
        <begin position="349"/>
        <end position="370"/>
    </location>
</feature>
<feature type="transmembrane region" description="Helical" evidence="8">
    <location>
        <begin position="158"/>
        <end position="178"/>
    </location>
</feature>
<feature type="transmembrane region" description="Helical" evidence="8">
    <location>
        <begin position="285"/>
        <end position="306"/>
    </location>
</feature>
<feature type="region of interest" description="Disordered" evidence="7">
    <location>
        <begin position="1"/>
        <end position="24"/>
    </location>
</feature>
<dbReference type="InterPro" id="IPR020846">
    <property type="entry name" value="MFS_dom"/>
</dbReference>
<evidence type="ECO:0000256" key="3">
    <source>
        <dbReference type="ARBA" id="ARBA00022475"/>
    </source>
</evidence>
<evidence type="ECO:0000256" key="7">
    <source>
        <dbReference type="SAM" id="MobiDB-lite"/>
    </source>
</evidence>
<feature type="transmembrane region" description="Helical" evidence="8">
    <location>
        <begin position="100"/>
        <end position="119"/>
    </location>
</feature>